<comment type="caution">
    <text evidence="2">The sequence shown here is derived from an EMBL/GenBank/DDBJ whole genome shotgun (WGS) entry which is preliminary data.</text>
</comment>
<sequence length="99" mass="10483">MGAELQDSDGRTGCVPSSADYGLRSVEDTEVVREVSARSAVLAIMLSVHHHRAAGGALRLPPLHALRRFLACSSFAAENAATFRTSHSTTSSSSPFRLA</sequence>
<name>A0ABQ2JHV8_9DEIO</name>
<proteinExistence type="predicted"/>
<reference evidence="3" key="1">
    <citation type="journal article" date="2019" name="Int. J. Syst. Evol. Microbiol.">
        <title>The Global Catalogue of Microorganisms (GCM) 10K type strain sequencing project: providing services to taxonomists for standard genome sequencing and annotation.</title>
        <authorList>
            <consortium name="The Broad Institute Genomics Platform"/>
            <consortium name="The Broad Institute Genome Sequencing Center for Infectious Disease"/>
            <person name="Wu L."/>
            <person name="Ma J."/>
        </authorList>
    </citation>
    <scope>NUCLEOTIDE SEQUENCE [LARGE SCALE GENOMIC DNA]</scope>
    <source>
        <strain evidence="3">JCM 16918</strain>
    </source>
</reference>
<evidence type="ECO:0000256" key="1">
    <source>
        <dbReference type="SAM" id="MobiDB-lite"/>
    </source>
</evidence>
<feature type="region of interest" description="Disordered" evidence="1">
    <location>
        <begin position="1"/>
        <end position="20"/>
    </location>
</feature>
<accession>A0ABQ2JHV8</accession>
<dbReference type="EMBL" id="BMOR01000034">
    <property type="protein sequence ID" value="GGN46809.1"/>
    <property type="molecule type" value="Genomic_DNA"/>
</dbReference>
<dbReference type="Proteomes" id="UP000645517">
    <property type="component" value="Unassembled WGS sequence"/>
</dbReference>
<protein>
    <submittedName>
        <fullName evidence="2">Uncharacterized protein</fullName>
    </submittedName>
</protein>
<gene>
    <name evidence="2" type="ORF">GCM10010842_37720</name>
</gene>
<evidence type="ECO:0000313" key="2">
    <source>
        <dbReference type="EMBL" id="GGN46809.1"/>
    </source>
</evidence>
<organism evidence="2 3">
    <name type="scientific">Deinococcus daejeonensis</name>
    <dbReference type="NCBI Taxonomy" id="1007098"/>
    <lineage>
        <taxon>Bacteria</taxon>
        <taxon>Thermotogati</taxon>
        <taxon>Deinococcota</taxon>
        <taxon>Deinococci</taxon>
        <taxon>Deinococcales</taxon>
        <taxon>Deinococcaceae</taxon>
        <taxon>Deinococcus</taxon>
    </lineage>
</organism>
<keyword evidence="3" id="KW-1185">Reference proteome</keyword>
<evidence type="ECO:0000313" key="3">
    <source>
        <dbReference type="Proteomes" id="UP000645517"/>
    </source>
</evidence>